<proteinExistence type="inferred from homology"/>
<comment type="cofactor">
    <cofactor evidence="1">
        <name>Mn(2+)</name>
        <dbReference type="ChEBI" id="CHEBI:29035"/>
    </cofactor>
</comment>
<sequence length="735" mass="82739">MLSLGTDDQTRLLRVAALTGVALVAFASRLFSVIRYESVIHEFDPWFNYRTTRYLVEHDLDSFWNWFDERSWYPLGRIVGGTLYPGLMITASALWNSLHALGFPVDIRNVCVFMAPIFSGLCAVATYLVTKEVKDSRAGLLAALFIGVAPGYISRSVAGSYDYEGIAIFQMMLTFYLWLKAVKTGSAFFGGVAAIAYFYMVSTWGGYVFLINLIPLHVFALILMGRFSNRVYVAYSTFYAIGTLYSMQIPFVGFQPSRTSEHMAAMGIFGLVQIIAFVQLVRSHMASKQFQTLLLGSVGVGFVLAFAALVFLTMRGYVAPWTGRFYSLWDTGYAKKHIPIIASVSEHQPTAWPSIFFDLQVLTFLFPAGVYFCFRKLNDEHVFIMLYAATASYFAGVMIRLVLTLTPIVCVAAGIAVSNILDTYLKHSPPADSAAEKVASDAKSAVAGSSSDKAADKQPAKDKPTGVRNSESKLVVVAVFAYMMALFVWHCTWVTSNSYSSPSIVLASYTPDGRQHIIDDFREAYFWLQENTAEDAKIMSWWDYGYQIAGMSNRTVIVDNNTWNNTHIATVGLAMASPEPRAYEVMRKLDVDYVLVIAGAVLGYSGDDINKFLWMVRIAQGVYPEIQETDFYAANGQYRVDDTASKTMRDCLMYKLTYYRLNEMYPDGNAWDRVRQTHVPAKNIKLSTMDEVYTSENWIVRIYKLKQPDNLGRPLTDAAAFEENRRRKRKHVKKY</sequence>
<feature type="transmembrane region" description="Helical" evidence="17">
    <location>
        <begin position="110"/>
        <end position="130"/>
    </location>
</feature>
<keyword evidence="8 20" id="KW-0808">Transferase</keyword>
<keyword evidence="14" id="KW-0464">Manganese</keyword>
<evidence type="ECO:0000256" key="12">
    <source>
        <dbReference type="ARBA" id="ARBA00022989"/>
    </source>
</evidence>
<protein>
    <recommendedName>
        <fullName evidence="6">dolichyl-diphosphooligosaccharide--protein glycotransferase</fullName>
        <ecNumber evidence="6">2.4.99.18</ecNumber>
    </recommendedName>
</protein>
<keyword evidence="11" id="KW-0460">Magnesium</keyword>
<evidence type="ECO:0000259" key="18">
    <source>
        <dbReference type="Pfam" id="PF02516"/>
    </source>
</evidence>
<dbReference type="STRING" id="78915.A0A4P9XK74"/>
<dbReference type="GO" id="GO:0016020">
    <property type="term" value="C:membrane"/>
    <property type="evidence" value="ECO:0007669"/>
    <property type="project" value="InterPro"/>
</dbReference>
<feature type="transmembrane region" description="Helical" evidence="17">
    <location>
        <begin position="204"/>
        <end position="224"/>
    </location>
</feature>
<feature type="transmembrane region" description="Helical" evidence="17">
    <location>
        <begin position="175"/>
        <end position="198"/>
    </location>
</feature>
<feature type="transmembrane region" description="Helical" evidence="17">
    <location>
        <begin position="474"/>
        <end position="495"/>
    </location>
</feature>
<evidence type="ECO:0000256" key="14">
    <source>
        <dbReference type="ARBA" id="ARBA00023211"/>
    </source>
</evidence>
<comment type="pathway">
    <text evidence="4">Protein modification; protein glycosylation.</text>
</comment>
<evidence type="ECO:0000256" key="6">
    <source>
        <dbReference type="ARBA" id="ARBA00012605"/>
    </source>
</evidence>
<dbReference type="Pfam" id="PF21436">
    <property type="entry name" value="STT3-PglB_core"/>
    <property type="match status" value="1"/>
</dbReference>
<evidence type="ECO:0000256" key="17">
    <source>
        <dbReference type="SAM" id="Phobius"/>
    </source>
</evidence>
<dbReference type="UniPathway" id="UPA00378"/>
<feature type="region of interest" description="Disordered" evidence="16">
    <location>
        <begin position="445"/>
        <end position="467"/>
    </location>
</feature>
<feature type="domain" description="Oligosaccharyl transferase STT3 N-terminal" evidence="18">
    <location>
        <begin position="16"/>
        <end position="412"/>
    </location>
</feature>
<dbReference type="Proteomes" id="UP000271241">
    <property type="component" value="Unassembled WGS sequence"/>
</dbReference>
<feature type="transmembrane region" description="Helical" evidence="17">
    <location>
        <begin position="231"/>
        <end position="251"/>
    </location>
</feature>
<dbReference type="GO" id="GO:0018279">
    <property type="term" value="P:protein N-linked glycosylation via asparagine"/>
    <property type="evidence" value="ECO:0007669"/>
    <property type="project" value="TreeGrafter"/>
</dbReference>
<feature type="transmembrane region" description="Helical" evidence="17">
    <location>
        <begin position="263"/>
        <end position="281"/>
    </location>
</feature>
<dbReference type="InterPro" id="IPR003674">
    <property type="entry name" value="Oligo_trans_STT3"/>
</dbReference>
<feature type="transmembrane region" description="Helical" evidence="17">
    <location>
        <begin position="136"/>
        <end position="154"/>
    </location>
</feature>
<evidence type="ECO:0000256" key="10">
    <source>
        <dbReference type="ARBA" id="ARBA00022723"/>
    </source>
</evidence>
<feature type="transmembrane region" description="Helical" evidence="17">
    <location>
        <begin position="405"/>
        <end position="425"/>
    </location>
</feature>
<name>A0A4P9XK74_9FUNG</name>
<feature type="transmembrane region" description="Helical" evidence="17">
    <location>
        <begin position="12"/>
        <end position="34"/>
    </location>
</feature>
<evidence type="ECO:0000256" key="15">
    <source>
        <dbReference type="ARBA" id="ARBA00048829"/>
    </source>
</evidence>
<dbReference type="EMBL" id="KZ993074">
    <property type="protein sequence ID" value="RKP05630.1"/>
    <property type="molecule type" value="Genomic_DNA"/>
</dbReference>
<evidence type="ECO:0000256" key="9">
    <source>
        <dbReference type="ARBA" id="ARBA00022692"/>
    </source>
</evidence>
<dbReference type="PANTHER" id="PTHR13872:SF1">
    <property type="entry name" value="DOLICHYL-DIPHOSPHOOLIGOSACCHARIDE--PROTEIN GLYCOSYLTRANSFERASE SUBUNIT STT3B"/>
    <property type="match status" value="1"/>
</dbReference>
<dbReference type="PANTHER" id="PTHR13872">
    <property type="entry name" value="DOLICHYL-DIPHOSPHOOLIGOSACCHARIDE--PROTEIN GLYCOSYLTRANSFERASE SUBUNIT"/>
    <property type="match status" value="1"/>
</dbReference>
<dbReference type="GO" id="GO:0046872">
    <property type="term" value="F:metal ion binding"/>
    <property type="evidence" value="ECO:0007669"/>
    <property type="project" value="UniProtKB-KW"/>
</dbReference>
<keyword evidence="13 17" id="KW-0472">Membrane</keyword>
<feature type="transmembrane region" description="Helical" evidence="17">
    <location>
        <begin position="78"/>
        <end position="98"/>
    </location>
</feature>
<evidence type="ECO:0000256" key="3">
    <source>
        <dbReference type="ARBA" id="ARBA00004127"/>
    </source>
</evidence>
<comment type="subcellular location">
    <subcellularLocation>
        <location evidence="3">Endomembrane system</location>
        <topology evidence="3">Multi-pass membrane protein</topology>
    </subcellularLocation>
</comment>
<dbReference type="Pfam" id="PF02516">
    <property type="entry name" value="STT3"/>
    <property type="match status" value="1"/>
</dbReference>
<dbReference type="GO" id="GO:0012505">
    <property type="term" value="C:endomembrane system"/>
    <property type="evidence" value="ECO:0007669"/>
    <property type="project" value="UniProtKB-SubCell"/>
</dbReference>
<evidence type="ECO:0000256" key="2">
    <source>
        <dbReference type="ARBA" id="ARBA00001946"/>
    </source>
</evidence>
<feature type="transmembrane region" description="Helical" evidence="17">
    <location>
        <begin position="355"/>
        <end position="374"/>
    </location>
</feature>
<evidence type="ECO:0000256" key="16">
    <source>
        <dbReference type="SAM" id="MobiDB-lite"/>
    </source>
</evidence>
<comment type="similarity">
    <text evidence="5">Belongs to the STT3 family.</text>
</comment>
<organism evidence="20 21">
    <name type="scientific">Thamnocephalis sphaerospora</name>
    <dbReference type="NCBI Taxonomy" id="78915"/>
    <lineage>
        <taxon>Eukaryota</taxon>
        <taxon>Fungi</taxon>
        <taxon>Fungi incertae sedis</taxon>
        <taxon>Zoopagomycota</taxon>
        <taxon>Zoopagomycotina</taxon>
        <taxon>Zoopagomycetes</taxon>
        <taxon>Zoopagales</taxon>
        <taxon>Sigmoideomycetaceae</taxon>
        <taxon>Thamnocephalis</taxon>
    </lineage>
</organism>
<feature type="compositionally biased region" description="Basic and acidic residues" evidence="16">
    <location>
        <begin position="453"/>
        <end position="465"/>
    </location>
</feature>
<evidence type="ECO:0000256" key="1">
    <source>
        <dbReference type="ARBA" id="ARBA00001936"/>
    </source>
</evidence>
<dbReference type="InterPro" id="IPR048999">
    <property type="entry name" value="STT3-PglB_core"/>
</dbReference>
<keyword evidence="12 17" id="KW-1133">Transmembrane helix</keyword>
<keyword evidence="9 17" id="KW-0812">Transmembrane</keyword>
<accession>A0A4P9XK74</accession>
<feature type="domain" description="STT3/PglB/AglB core" evidence="19">
    <location>
        <begin position="537"/>
        <end position="594"/>
    </location>
</feature>
<dbReference type="InterPro" id="IPR048307">
    <property type="entry name" value="STT3_N"/>
</dbReference>
<evidence type="ECO:0000256" key="7">
    <source>
        <dbReference type="ARBA" id="ARBA00022676"/>
    </source>
</evidence>
<evidence type="ECO:0000256" key="13">
    <source>
        <dbReference type="ARBA" id="ARBA00023136"/>
    </source>
</evidence>
<evidence type="ECO:0000256" key="11">
    <source>
        <dbReference type="ARBA" id="ARBA00022842"/>
    </source>
</evidence>
<evidence type="ECO:0000256" key="8">
    <source>
        <dbReference type="ARBA" id="ARBA00022679"/>
    </source>
</evidence>
<keyword evidence="7" id="KW-0328">Glycosyltransferase</keyword>
<evidence type="ECO:0000256" key="5">
    <source>
        <dbReference type="ARBA" id="ARBA00010810"/>
    </source>
</evidence>
<reference evidence="21" key="1">
    <citation type="journal article" date="2018" name="Nat. Microbiol.">
        <title>Leveraging single-cell genomics to expand the fungal tree of life.</title>
        <authorList>
            <person name="Ahrendt S.R."/>
            <person name="Quandt C.A."/>
            <person name="Ciobanu D."/>
            <person name="Clum A."/>
            <person name="Salamov A."/>
            <person name="Andreopoulos B."/>
            <person name="Cheng J.F."/>
            <person name="Woyke T."/>
            <person name="Pelin A."/>
            <person name="Henrissat B."/>
            <person name="Reynolds N.K."/>
            <person name="Benny G.L."/>
            <person name="Smith M.E."/>
            <person name="James T.Y."/>
            <person name="Grigoriev I.V."/>
        </authorList>
    </citation>
    <scope>NUCLEOTIDE SEQUENCE [LARGE SCALE GENOMIC DNA]</scope>
    <source>
        <strain evidence="21">RSA 1356</strain>
    </source>
</reference>
<dbReference type="Gene3D" id="3.40.50.12610">
    <property type="match status" value="1"/>
</dbReference>
<feature type="transmembrane region" description="Helical" evidence="17">
    <location>
        <begin position="293"/>
        <end position="318"/>
    </location>
</feature>
<keyword evidence="21" id="KW-1185">Reference proteome</keyword>
<evidence type="ECO:0000313" key="20">
    <source>
        <dbReference type="EMBL" id="RKP05630.1"/>
    </source>
</evidence>
<evidence type="ECO:0000313" key="21">
    <source>
        <dbReference type="Proteomes" id="UP000271241"/>
    </source>
</evidence>
<comment type="cofactor">
    <cofactor evidence="2">
        <name>Mg(2+)</name>
        <dbReference type="ChEBI" id="CHEBI:18420"/>
    </cofactor>
</comment>
<evidence type="ECO:0000259" key="19">
    <source>
        <dbReference type="Pfam" id="PF21436"/>
    </source>
</evidence>
<dbReference type="GO" id="GO:0043687">
    <property type="term" value="P:post-translational protein modification"/>
    <property type="evidence" value="ECO:0007669"/>
    <property type="project" value="TreeGrafter"/>
</dbReference>
<dbReference type="EC" id="2.4.99.18" evidence="6"/>
<gene>
    <name evidence="20" type="ORF">THASP1DRAFT_32534</name>
</gene>
<dbReference type="OrthoDB" id="10261066at2759"/>
<keyword evidence="10" id="KW-0479">Metal-binding</keyword>
<dbReference type="AlphaFoldDB" id="A0A4P9XK74"/>
<comment type="catalytic activity">
    <reaction evidence="15">
        <text>a di-trans,poly-cis-dolichyl diphosphooligosaccharide + L-asparaginyl-[protein] = N(4)-(oligosaccharide-(1-&gt;4)-N-acetyl-beta-D-glucosaminyl-(1-&gt;4)-N-acetyl-beta-D-glucosaminyl)-L-asparaginyl-[protein] + a di-trans,poly-cis-dolichyl diphosphate + H(+)</text>
        <dbReference type="Rhea" id="RHEA:22980"/>
        <dbReference type="Rhea" id="RHEA-COMP:12804"/>
        <dbReference type="Rhea" id="RHEA-COMP:12805"/>
        <dbReference type="Rhea" id="RHEA-COMP:19506"/>
        <dbReference type="Rhea" id="RHEA-COMP:19509"/>
        <dbReference type="ChEBI" id="CHEBI:15378"/>
        <dbReference type="ChEBI" id="CHEBI:50347"/>
        <dbReference type="ChEBI" id="CHEBI:57497"/>
        <dbReference type="ChEBI" id="CHEBI:57570"/>
        <dbReference type="ChEBI" id="CHEBI:132529"/>
        <dbReference type="EC" id="2.4.99.18"/>
    </reaction>
</comment>
<evidence type="ECO:0000256" key="4">
    <source>
        <dbReference type="ARBA" id="ARBA00004922"/>
    </source>
</evidence>
<dbReference type="GO" id="GO:0004579">
    <property type="term" value="F:dolichyl-diphosphooligosaccharide-protein glycotransferase activity"/>
    <property type="evidence" value="ECO:0007669"/>
    <property type="project" value="UniProtKB-EC"/>
</dbReference>